<feature type="transmembrane region" description="Helical" evidence="1">
    <location>
        <begin position="349"/>
        <end position="372"/>
    </location>
</feature>
<reference evidence="2 3" key="1">
    <citation type="journal article" date="2018" name="Environ. Microbiol.">
        <title>Isolation and genomic characterization of Novimethylophilus kurashikiensis gen. nov. sp. nov., a new lanthanide-dependent methylotrophic species of Methylophilaceae.</title>
        <authorList>
            <person name="Lv H."/>
            <person name="Sahin N."/>
            <person name="Tani A."/>
        </authorList>
    </citation>
    <scope>NUCLEOTIDE SEQUENCE [LARGE SCALE GENOMIC DNA]</scope>
    <source>
        <strain evidence="2 3">La2-4</strain>
    </source>
</reference>
<feature type="transmembrane region" description="Helical" evidence="1">
    <location>
        <begin position="90"/>
        <end position="109"/>
    </location>
</feature>
<dbReference type="Proteomes" id="UP000245081">
    <property type="component" value="Unassembled WGS sequence"/>
</dbReference>
<evidence type="ECO:0000313" key="2">
    <source>
        <dbReference type="EMBL" id="GBG13407.1"/>
    </source>
</evidence>
<dbReference type="RefSeq" id="WP_109014614.1">
    <property type="nucleotide sequence ID" value="NZ_BDOQ01000003.1"/>
</dbReference>
<feature type="transmembrane region" description="Helical" evidence="1">
    <location>
        <begin position="170"/>
        <end position="196"/>
    </location>
</feature>
<feature type="transmembrane region" description="Helical" evidence="1">
    <location>
        <begin position="323"/>
        <end position="343"/>
    </location>
</feature>
<feature type="transmembrane region" description="Helical" evidence="1">
    <location>
        <begin position="141"/>
        <end position="158"/>
    </location>
</feature>
<evidence type="ECO:0008006" key="4">
    <source>
        <dbReference type="Google" id="ProtNLM"/>
    </source>
</evidence>
<feature type="transmembrane region" description="Helical" evidence="1">
    <location>
        <begin position="384"/>
        <end position="404"/>
    </location>
</feature>
<dbReference type="EMBL" id="BDOQ01000003">
    <property type="protein sequence ID" value="GBG13407.1"/>
    <property type="molecule type" value="Genomic_DNA"/>
</dbReference>
<dbReference type="AlphaFoldDB" id="A0A2R5F4V2"/>
<accession>A0A2R5F4V2</accession>
<keyword evidence="1" id="KW-1133">Transmembrane helix</keyword>
<feature type="transmembrane region" description="Helical" evidence="1">
    <location>
        <begin position="12"/>
        <end position="31"/>
    </location>
</feature>
<protein>
    <recommendedName>
        <fullName evidence="4">Glycosyltransferase RgtA/B/C/D-like domain-containing protein</fullName>
    </recommendedName>
</protein>
<feature type="transmembrane region" description="Helical" evidence="1">
    <location>
        <begin position="281"/>
        <end position="302"/>
    </location>
</feature>
<name>A0A2R5F4V2_9PROT</name>
<feature type="transmembrane region" description="Helical" evidence="1">
    <location>
        <begin position="208"/>
        <end position="227"/>
    </location>
</feature>
<keyword evidence="3" id="KW-1185">Reference proteome</keyword>
<keyword evidence="1" id="KW-0812">Transmembrane</keyword>
<evidence type="ECO:0000256" key="1">
    <source>
        <dbReference type="SAM" id="Phobius"/>
    </source>
</evidence>
<dbReference type="OrthoDB" id="7057633at2"/>
<gene>
    <name evidence="2" type="ORF">NMK_0954</name>
</gene>
<organism evidence="2 3">
    <name type="scientific">Novimethylophilus kurashikiensis</name>
    <dbReference type="NCBI Taxonomy" id="1825523"/>
    <lineage>
        <taxon>Bacteria</taxon>
        <taxon>Pseudomonadati</taxon>
        <taxon>Pseudomonadota</taxon>
        <taxon>Betaproteobacteria</taxon>
        <taxon>Nitrosomonadales</taxon>
        <taxon>Methylophilaceae</taxon>
        <taxon>Novimethylophilus</taxon>
    </lineage>
</organism>
<feature type="transmembrane region" description="Helical" evidence="1">
    <location>
        <begin position="115"/>
        <end position="134"/>
    </location>
</feature>
<evidence type="ECO:0000313" key="3">
    <source>
        <dbReference type="Proteomes" id="UP000245081"/>
    </source>
</evidence>
<proteinExistence type="predicted"/>
<keyword evidence="1" id="KW-0472">Membrane</keyword>
<comment type="caution">
    <text evidence="2">The sequence shown here is derived from an EMBL/GenBank/DDBJ whole genome shotgun (WGS) entry which is preliminary data.</text>
</comment>
<sequence>MSNPLNQFSASSRLPWLWALLSLPLAIWMMVQSYGSINVDGILYIEVARKFDAGEWRQGLELYNWPFYPLLMMLVHKLGNLGFEMSAHLLDMMFFAALTAGLLTLVREVGGDRPAMIAAGVLLFVSSSIVRTYLPMVLRDPGFWAFHLWSIVFFLRFYRSQRWSNALGWGITAAVAALFRVEGLTYLAVLPLLILFQRQNTDRAMSYIKMNLLLILAGCGLLIAWLLHPALDLQKMGRLGDPLLLLQGAYEQLAHGLLEKARLYGNTVLGKFISAYGMDGLLLTLIYILVAKISTSAGWLHLLLAGYARKYLESEKLPKFQNVFAWLIAIGTTHAAFMLLSSFLLPKRYLMPIGFVIIVYAAFGLAGLYRTWHQKPWHLLSDNWKFPLVAAILGIQFGMMVGVWNKEKTDELDAAKWMISHAASGSRIYADSPRLRYYADASQPFRRGMVLMEEIQQVFSTREAAQYDYLMVHADGERRELTDFLSRQPALTLMTTLSHGRDSISVYRVSH</sequence>